<dbReference type="EMBL" id="FQVU01000004">
    <property type="protein sequence ID" value="SHH02381.1"/>
    <property type="molecule type" value="Genomic_DNA"/>
</dbReference>
<dbReference type="Proteomes" id="UP000186132">
    <property type="component" value="Unassembled WGS sequence"/>
</dbReference>
<sequence length="67" mass="7331">MVGRFEIQKDTVQVIAESAATHVGRIATIISGAVRDVTHEFGDWASDVFEMREAAGKADVARRAEEQ</sequence>
<organism evidence="1 2">
    <name type="scientific">Jatrophihabitans endophyticus</name>
    <dbReference type="NCBI Taxonomy" id="1206085"/>
    <lineage>
        <taxon>Bacteria</taxon>
        <taxon>Bacillati</taxon>
        <taxon>Actinomycetota</taxon>
        <taxon>Actinomycetes</taxon>
        <taxon>Jatrophihabitantales</taxon>
        <taxon>Jatrophihabitantaceae</taxon>
        <taxon>Jatrophihabitans</taxon>
    </lineage>
</organism>
<dbReference type="STRING" id="1206085.SAMN05443575_3118"/>
<protein>
    <submittedName>
        <fullName evidence="1">Uncharacterized protein</fullName>
    </submittedName>
</protein>
<proteinExistence type="predicted"/>
<evidence type="ECO:0000313" key="1">
    <source>
        <dbReference type="EMBL" id="SHH02381.1"/>
    </source>
</evidence>
<evidence type="ECO:0000313" key="2">
    <source>
        <dbReference type="Proteomes" id="UP000186132"/>
    </source>
</evidence>
<keyword evidence="2" id="KW-1185">Reference proteome</keyword>
<dbReference type="RefSeq" id="WP_073391558.1">
    <property type="nucleotide sequence ID" value="NZ_FQVU01000004.1"/>
</dbReference>
<dbReference type="AlphaFoldDB" id="A0A1M5PKU0"/>
<reference evidence="1 2" key="1">
    <citation type="submission" date="2016-11" db="EMBL/GenBank/DDBJ databases">
        <authorList>
            <person name="Jaros S."/>
            <person name="Januszkiewicz K."/>
            <person name="Wedrychowicz H."/>
        </authorList>
    </citation>
    <scope>NUCLEOTIDE SEQUENCE [LARGE SCALE GENOMIC DNA]</scope>
    <source>
        <strain evidence="1 2">DSM 45627</strain>
    </source>
</reference>
<gene>
    <name evidence="1" type="ORF">SAMN05443575_3118</name>
</gene>
<accession>A0A1M5PKU0</accession>
<dbReference type="OrthoDB" id="4774779at2"/>
<name>A0A1M5PKU0_9ACTN</name>